<dbReference type="CDD" id="cd06450">
    <property type="entry name" value="DOPA_deC_like"/>
    <property type="match status" value="1"/>
</dbReference>
<dbReference type="InterPro" id="IPR010977">
    <property type="entry name" value="Aromatic_deC"/>
</dbReference>
<protein>
    <submittedName>
        <fullName evidence="9">Tyrosine decarboxylase</fullName>
    </submittedName>
</protein>
<dbReference type="SUPFAM" id="SSF53383">
    <property type="entry name" value="PLP-dependent transferases"/>
    <property type="match status" value="1"/>
</dbReference>
<name>A0A914Z5S5_9BILA</name>
<dbReference type="Proteomes" id="UP000887577">
    <property type="component" value="Unplaced"/>
</dbReference>
<proteinExistence type="inferred from homology"/>
<dbReference type="PANTHER" id="PTHR11999:SF70">
    <property type="entry name" value="MIP05841P"/>
    <property type="match status" value="1"/>
</dbReference>
<dbReference type="PANTHER" id="PTHR11999">
    <property type="entry name" value="GROUP II PYRIDOXAL-5-PHOSPHATE DECARBOXYLASE"/>
    <property type="match status" value="1"/>
</dbReference>
<dbReference type="AlphaFoldDB" id="A0A914Z5S5"/>
<dbReference type="Gene3D" id="3.90.1150.10">
    <property type="entry name" value="Aspartate Aminotransferase, domain 1"/>
    <property type="match status" value="1"/>
</dbReference>
<dbReference type="Pfam" id="PF00282">
    <property type="entry name" value="Pyridoxal_deC"/>
    <property type="match status" value="1"/>
</dbReference>
<dbReference type="InterPro" id="IPR002129">
    <property type="entry name" value="PyrdxlP-dep_de-COase"/>
</dbReference>
<feature type="compositionally biased region" description="Pro residues" evidence="7">
    <location>
        <begin position="69"/>
        <end position="84"/>
    </location>
</feature>
<dbReference type="FunFam" id="3.90.1150.10:FF:000018">
    <property type="entry name" value="Histidine decarboxylase"/>
    <property type="match status" value="1"/>
</dbReference>
<dbReference type="InterPro" id="IPR015421">
    <property type="entry name" value="PyrdxlP-dep_Trfase_major"/>
</dbReference>
<evidence type="ECO:0000256" key="2">
    <source>
        <dbReference type="ARBA" id="ARBA00009533"/>
    </source>
</evidence>
<comment type="similarity">
    <text evidence="2">Belongs to the group II decarboxylase family.</text>
</comment>
<dbReference type="FunFam" id="1.20.1340.10:FF:000001">
    <property type="entry name" value="Histidine decarboxylase"/>
    <property type="match status" value="1"/>
</dbReference>
<dbReference type="FunFam" id="3.40.640.10:FF:000025">
    <property type="entry name" value="Histidine decarboxylase"/>
    <property type="match status" value="1"/>
</dbReference>
<keyword evidence="3" id="KW-0210">Decarboxylase</keyword>
<organism evidence="8 9">
    <name type="scientific">Panagrolaimus superbus</name>
    <dbReference type="NCBI Taxonomy" id="310955"/>
    <lineage>
        <taxon>Eukaryota</taxon>
        <taxon>Metazoa</taxon>
        <taxon>Ecdysozoa</taxon>
        <taxon>Nematoda</taxon>
        <taxon>Chromadorea</taxon>
        <taxon>Rhabditida</taxon>
        <taxon>Tylenchina</taxon>
        <taxon>Panagrolaimomorpha</taxon>
        <taxon>Panagrolaimoidea</taxon>
        <taxon>Panagrolaimidae</taxon>
        <taxon>Panagrolaimus</taxon>
    </lineage>
</organism>
<dbReference type="GO" id="GO:0019752">
    <property type="term" value="P:carboxylic acid metabolic process"/>
    <property type="evidence" value="ECO:0007669"/>
    <property type="project" value="InterPro"/>
</dbReference>
<evidence type="ECO:0000313" key="9">
    <source>
        <dbReference type="WBParaSite" id="PSU_v2.g5600.t1"/>
    </source>
</evidence>
<feature type="compositionally biased region" description="Low complexity" evidence="7">
    <location>
        <begin position="41"/>
        <end position="68"/>
    </location>
</feature>
<evidence type="ECO:0000256" key="5">
    <source>
        <dbReference type="ARBA" id="ARBA00023239"/>
    </source>
</evidence>
<dbReference type="GO" id="GO:0006520">
    <property type="term" value="P:amino acid metabolic process"/>
    <property type="evidence" value="ECO:0007669"/>
    <property type="project" value="InterPro"/>
</dbReference>
<evidence type="ECO:0000256" key="7">
    <source>
        <dbReference type="SAM" id="MobiDB-lite"/>
    </source>
</evidence>
<feature type="region of interest" description="Disordered" evidence="7">
    <location>
        <begin position="25"/>
        <end position="105"/>
    </location>
</feature>
<evidence type="ECO:0000256" key="4">
    <source>
        <dbReference type="ARBA" id="ARBA00022898"/>
    </source>
</evidence>
<sequence length="791" mass="89058">MVYNLGNVLQNFNNYYQDKTARFKSTVSQSGTTPPPTIEQPSEQTSPSSSGVSSATTTTNSTTTRTIISPPPQQALPPPPPIPPRYNIQHPSSTEPPTYDPIGDDIISNFRKISIESSSRFGNSPYGLSPAEFRQCGKQMIDYIADYLENVHNRRVVPSIEPGYLRELIPASAPIKPESYDKVMKDFETYVMPGLTHWQHPRFHAYFPAGNSFPSILANLLGDSLGAQGFSWAACPAMTELEMIVMDWFGRMMGLPNEFLPFTENGRGGGVIQSSASECNFVALLAARFEVMKQLRQRFPFVEEGLLMSKLIAYCSKEAHSSVEKAAMIAMVKLRILETDSKFRLRGDTLQAAITEDRHLGLIPFYVSATLGTTSVCSFDVLSEIGPVCTENDLWLHVDAAYAGSALICPEFRYLASGIEHAMSFNTNPNKWMLVNFDCSTMWVKDRFKLTQALVVDPLYLQHSWTDKAIDYRHWGIPLSRRFRALKLWFVIRMYGIEGLQTYIREHVRLAKKFETILRADDRFEIIGDVVVGLVCFRLKASEEANQNLLTKLNASGRIHMVPASLNDRFVIRFAVCHEHANDRDISIAYEIIRQTALTILHEEATAEPIIEEDYELERLEEKEYDQLKDESDSQSLPNKDTSIDSLNSYDPNTPPICANSVVSPFTASNSVPPSEIPFSEKRRGHTLAEKRSFLVRMVSDPKCYNPKIVRHLNLRNHKQMSQDLMRDRTMRQVIEKGVTRTRYSGSGAPMFGLGRSDSLESRNLPGDTYDDETEYVSTVAADPTGLQTPL</sequence>
<feature type="modified residue" description="N6-(pyridoxal phosphate)lysine" evidence="6">
    <location>
        <position position="431"/>
    </location>
</feature>
<dbReference type="InterPro" id="IPR015424">
    <property type="entry name" value="PyrdxlP-dep_Trfase"/>
</dbReference>
<dbReference type="Gene3D" id="3.40.640.10">
    <property type="entry name" value="Type I PLP-dependent aspartate aminotransferase-like (Major domain)"/>
    <property type="match status" value="1"/>
</dbReference>
<evidence type="ECO:0000313" key="8">
    <source>
        <dbReference type="Proteomes" id="UP000887577"/>
    </source>
</evidence>
<dbReference type="PROSITE" id="PS00392">
    <property type="entry name" value="DDC_GAD_HDC_YDC"/>
    <property type="match status" value="1"/>
</dbReference>
<dbReference type="Gene3D" id="1.20.1340.10">
    <property type="entry name" value="dopa decarboxylase, N-terminal domain"/>
    <property type="match status" value="1"/>
</dbReference>
<keyword evidence="4 6" id="KW-0663">Pyridoxal phosphate</keyword>
<evidence type="ECO:0000256" key="3">
    <source>
        <dbReference type="ARBA" id="ARBA00022793"/>
    </source>
</evidence>
<dbReference type="WBParaSite" id="PSU_v2.g5600.t1">
    <property type="protein sequence ID" value="PSU_v2.g5600.t1"/>
    <property type="gene ID" value="PSU_v2.g5600"/>
</dbReference>
<keyword evidence="5" id="KW-0456">Lyase</keyword>
<accession>A0A914Z5S5</accession>
<dbReference type="GO" id="GO:0005737">
    <property type="term" value="C:cytoplasm"/>
    <property type="evidence" value="ECO:0007669"/>
    <property type="project" value="TreeGrafter"/>
</dbReference>
<dbReference type="InterPro" id="IPR021115">
    <property type="entry name" value="Pyridoxal-P_BS"/>
</dbReference>
<comment type="cofactor">
    <cofactor evidence="1 6">
        <name>pyridoxal 5'-phosphate</name>
        <dbReference type="ChEBI" id="CHEBI:597326"/>
    </cofactor>
</comment>
<dbReference type="GO" id="GO:0016831">
    <property type="term" value="F:carboxy-lyase activity"/>
    <property type="evidence" value="ECO:0007669"/>
    <property type="project" value="UniProtKB-KW"/>
</dbReference>
<feature type="region of interest" description="Disordered" evidence="7">
    <location>
        <begin position="625"/>
        <end position="649"/>
    </location>
</feature>
<evidence type="ECO:0000256" key="6">
    <source>
        <dbReference type="PIRSR" id="PIRSR602129-50"/>
    </source>
</evidence>
<evidence type="ECO:0000256" key="1">
    <source>
        <dbReference type="ARBA" id="ARBA00001933"/>
    </source>
</evidence>
<dbReference type="PRINTS" id="PR00800">
    <property type="entry name" value="YHDCRBOXLASE"/>
</dbReference>
<dbReference type="InterPro" id="IPR015422">
    <property type="entry name" value="PyrdxlP-dep_Trfase_small"/>
</dbReference>
<dbReference type="GO" id="GO:0030170">
    <property type="term" value="F:pyridoxal phosphate binding"/>
    <property type="evidence" value="ECO:0007669"/>
    <property type="project" value="InterPro"/>
</dbReference>
<reference evidence="9" key="1">
    <citation type="submission" date="2022-11" db="UniProtKB">
        <authorList>
            <consortium name="WormBaseParasite"/>
        </authorList>
    </citation>
    <scope>IDENTIFICATION</scope>
</reference>
<keyword evidence="8" id="KW-1185">Reference proteome</keyword>
<feature type="compositionally biased region" description="Polar residues" evidence="7">
    <location>
        <begin position="634"/>
        <end position="649"/>
    </location>
</feature>